<dbReference type="EMBL" id="LT629759">
    <property type="protein sequence ID" value="SDR69139.1"/>
    <property type="molecule type" value="Genomic_DNA"/>
</dbReference>
<evidence type="ECO:0000313" key="2">
    <source>
        <dbReference type="Proteomes" id="UP000199480"/>
    </source>
</evidence>
<dbReference type="SUPFAM" id="SSF144206">
    <property type="entry name" value="NOB1 zinc finger-like"/>
    <property type="match status" value="1"/>
</dbReference>
<dbReference type="InterPro" id="IPR036283">
    <property type="entry name" value="NOB1_Zf-like_sf"/>
</dbReference>
<sequence length="74" mass="8207">MYVMHREPCVMYRIKLPGADPKRCVGLLCCNKCGHVTPDTSSVYCPKCGREVASVINTSYSCDALKYAHDTGFD</sequence>
<reference evidence="2" key="1">
    <citation type="submission" date="2016-10" db="EMBL/GenBank/DDBJ databases">
        <authorList>
            <person name="Varghese N."/>
            <person name="Submissions S."/>
        </authorList>
    </citation>
    <scope>NUCLEOTIDE SEQUENCE [LARGE SCALE GENOMIC DNA]</scope>
    <source>
        <strain evidence="2">DSM 22620</strain>
    </source>
</reference>
<organism evidence="1 2">
    <name type="scientific">Parafannyhessea umbonata</name>
    <dbReference type="NCBI Taxonomy" id="604330"/>
    <lineage>
        <taxon>Bacteria</taxon>
        <taxon>Bacillati</taxon>
        <taxon>Actinomycetota</taxon>
        <taxon>Coriobacteriia</taxon>
        <taxon>Coriobacteriales</taxon>
        <taxon>Atopobiaceae</taxon>
        <taxon>Parafannyhessea</taxon>
    </lineage>
</organism>
<protein>
    <submittedName>
        <fullName evidence="1">Uncharacterized protein</fullName>
    </submittedName>
</protein>
<evidence type="ECO:0000313" key="1">
    <source>
        <dbReference type="EMBL" id="SDR69139.1"/>
    </source>
</evidence>
<proteinExistence type="predicted"/>
<dbReference type="AlphaFoldDB" id="A0A1H1L5E6"/>
<dbReference type="Proteomes" id="UP000199480">
    <property type="component" value="Chromosome I"/>
</dbReference>
<name>A0A1H1L5E6_9ACTN</name>
<accession>A0A1H1L5E6</accession>
<gene>
    <name evidence="1" type="ORF">SAMN04489857_0672</name>
</gene>